<dbReference type="SMART" id="SM00506">
    <property type="entry name" value="A1pp"/>
    <property type="match status" value="1"/>
</dbReference>
<evidence type="ECO:0000313" key="2">
    <source>
        <dbReference type="EMBL" id="QMS85114.1"/>
    </source>
</evidence>
<reference evidence="2 3" key="1">
    <citation type="submission" date="2020-02" db="EMBL/GenBank/DDBJ databases">
        <authorList>
            <person name="Zheng R.K."/>
            <person name="Sun C.M."/>
        </authorList>
    </citation>
    <scope>NUCLEOTIDE SEQUENCE [LARGE SCALE GENOMIC DNA]</scope>
    <source>
        <strain evidence="3">zrk13</strain>
    </source>
</reference>
<dbReference type="KEGG" id="xcl:G4Z02_04935"/>
<dbReference type="InterPro" id="IPR010982">
    <property type="entry name" value="Lambda_DNA-bd_dom_sf"/>
</dbReference>
<accession>A0A7L7KT38</accession>
<feature type="domain" description="Macro" evidence="1">
    <location>
        <begin position="1"/>
        <end position="171"/>
    </location>
</feature>
<dbReference type="EMBL" id="CP048914">
    <property type="protein sequence ID" value="QMS85114.1"/>
    <property type="molecule type" value="Genomic_DNA"/>
</dbReference>
<sequence length="342" mass="39757">MPLLFVRNDITNMDVNIIVNSTSSEPAFGHGVDFAIYDKGGEELVFARQKLGYIRVCEAKFTLSYNLPCDYVIHTVGPYWRGYGKETEQALISTYQNVLKLAEEMHCESIAFPLISSGQNGLPKLTAFDVAKWAIRLFLNDPSRTSDMTVYLVLFDKESYNIAKNQYDNIYTSIDTNYTAMQMERERITRDLHHLLYRRPHIMFEEEIMHDTIMRRSVAPSLDHELEELDDDFRKTLFQYIDESGMTDPEVYHKANVTKETFNKIKNRKIYNPSKKIILALCVALELPLNKTNSLLRKAGMAFSPARKFDVIVRYFIREGIYRIDVINEYLYDEDQDLLGSK</sequence>
<dbReference type="InterPro" id="IPR002589">
    <property type="entry name" value="Macro_dom"/>
</dbReference>
<dbReference type="Pfam" id="PF01661">
    <property type="entry name" value="Macro"/>
    <property type="match status" value="1"/>
</dbReference>
<dbReference type="AlphaFoldDB" id="A0A7L7KT38"/>
<dbReference type="Proteomes" id="UP000514720">
    <property type="component" value="Chromosome"/>
</dbReference>
<dbReference type="InterPro" id="IPR043472">
    <property type="entry name" value="Macro_dom-like"/>
</dbReference>
<dbReference type="PANTHER" id="PTHR11106">
    <property type="entry name" value="GANGLIOSIDE INDUCED DIFFERENTIATION ASSOCIATED PROTEIN 2-RELATED"/>
    <property type="match status" value="1"/>
</dbReference>
<gene>
    <name evidence="2" type="ORF">G4Z02_04935</name>
</gene>
<dbReference type="RefSeq" id="WP_258876887.1">
    <property type="nucleotide sequence ID" value="NZ_CP048914.1"/>
</dbReference>
<evidence type="ECO:0000259" key="1">
    <source>
        <dbReference type="PROSITE" id="PS51154"/>
    </source>
</evidence>
<dbReference type="PANTHER" id="PTHR11106:SF27">
    <property type="entry name" value="MACRO DOMAIN-CONTAINING PROTEIN"/>
    <property type="match status" value="1"/>
</dbReference>
<evidence type="ECO:0000313" key="3">
    <source>
        <dbReference type="Proteomes" id="UP000514720"/>
    </source>
</evidence>
<dbReference type="GO" id="GO:0003677">
    <property type="term" value="F:DNA binding"/>
    <property type="evidence" value="ECO:0007669"/>
    <property type="project" value="InterPro"/>
</dbReference>
<dbReference type="SUPFAM" id="SSF47413">
    <property type="entry name" value="lambda repressor-like DNA-binding domains"/>
    <property type="match status" value="1"/>
</dbReference>
<dbReference type="Gene3D" id="3.40.220.10">
    <property type="entry name" value="Leucine Aminopeptidase, subunit E, domain 1"/>
    <property type="match status" value="1"/>
</dbReference>
<organism evidence="2 3">
    <name type="scientific">Candidatus Xianfuyuplasma coldseepsis</name>
    <dbReference type="NCBI Taxonomy" id="2782163"/>
    <lineage>
        <taxon>Bacteria</taxon>
        <taxon>Bacillati</taxon>
        <taxon>Mycoplasmatota</taxon>
        <taxon>Mollicutes</taxon>
        <taxon>Candidatus Izemoplasmatales</taxon>
        <taxon>Candidatus Izemoplasmataceae</taxon>
        <taxon>Candidatus Xianfuyuplasma</taxon>
    </lineage>
</organism>
<dbReference type="SUPFAM" id="SSF52949">
    <property type="entry name" value="Macro domain-like"/>
    <property type="match status" value="1"/>
</dbReference>
<keyword evidence="3" id="KW-1185">Reference proteome</keyword>
<protein>
    <submittedName>
        <fullName evidence="2">RNase III inhibitor</fullName>
    </submittedName>
</protein>
<proteinExistence type="predicted"/>
<dbReference type="PROSITE" id="PS51154">
    <property type="entry name" value="MACRO"/>
    <property type="match status" value="1"/>
</dbReference>
<name>A0A7L7KT38_9MOLU</name>